<feature type="compositionally biased region" description="Polar residues" evidence="1">
    <location>
        <begin position="123"/>
        <end position="132"/>
    </location>
</feature>
<accession>A0ABQ5KJD0</accession>
<name>A0ABQ5KJD0_9EUKA</name>
<reference evidence="2" key="1">
    <citation type="submission" date="2022-03" db="EMBL/GenBank/DDBJ databases">
        <title>Draft genome sequence of Aduncisulcus paluster, a free-living microaerophilic Fornicata.</title>
        <authorList>
            <person name="Yuyama I."/>
            <person name="Kume K."/>
            <person name="Tamura T."/>
            <person name="Inagaki Y."/>
            <person name="Hashimoto T."/>
        </authorList>
    </citation>
    <scope>NUCLEOTIDE SEQUENCE</scope>
    <source>
        <strain evidence="2">NY0171</strain>
    </source>
</reference>
<evidence type="ECO:0000313" key="3">
    <source>
        <dbReference type="Proteomes" id="UP001057375"/>
    </source>
</evidence>
<evidence type="ECO:0000313" key="2">
    <source>
        <dbReference type="EMBL" id="GKT32621.1"/>
    </source>
</evidence>
<dbReference type="Proteomes" id="UP001057375">
    <property type="component" value="Unassembled WGS sequence"/>
</dbReference>
<proteinExistence type="predicted"/>
<protein>
    <submittedName>
        <fullName evidence="2">Uncharacterized protein</fullName>
    </submittedName>
</protein>
<keyword evidence="3" id="KW-1185">Reference proteome</keyword>
<feature type="compositionally biased region" description="Basic and acidic residues" evidence="1">
    <location>
        <begin position="56"/>
        <end position="66"/>
    </location>
</feature>
<evidence type="ECO:0000256" key="1">
    <source>
        <dbReference type="SAM" id="MobiDB-lite"/>
    </source>
</evidence>
<organism evidence="2 3">
    <name type="scientific">Aduncisulcus paluster</name>
    <dbReference type="NCBI Taxonomy" id="2918883"/>
    <lineage>
        <taxon>Eukaryota</taxon>
        <taxon>Metamonada</taxon>
        <taxon>Carpediemonas-like organisms</taxon>
        <taxon>Aduncisulcus</taxon>
    </lineage>
</organism>
<gene>
    <name evidence="2" type="ORF">ADUPG1_006729</name>
</gene>
<comment type="caution">
    <text evidence="2">The sequence shown here is derived from an EMBL/GenBank/DDBJ whole genome shotgun (WGS) entry which is preliminary data.</text>
</comment>
<feature type="region of interest" description="Disordered" evidence="1">
    <location>
        <begin position="56"/>
        <end position="139"/>
    </location>
</feature>
<sequence length="161" mass="18472">MEWYYHGNTFIRNASESIKDLLPQIGEGFECPSIEDIIERQLAEYEGTSGCIEEVKKDEREKEKDGQVSLVSTIQSKEEDSRDVPSYAKERTKEEAHEDYGRIEESSDGIESEEYRNTRMKSMGSSTIQSSVGDHRDMMPFTLDIDSCGRRIIMPKETQAE</sequence>
<feature type="compositionally biased region" description="Basic and acidic residues" evidence="1">
    <location>
        <begin position="76"/>
        <end position="105"/>
    </location>
</feature>
<dbReference type="EMBL" id="BQXS01010018">
    <property type="protein sequence ID" value="GKT32621.1"/>
    <property type="molecule type" value="Genomic_DNA"/>
</dbReference>